<dbReference type="EMBL" id="CM043785">
    <property type="protein sequence ID" value="KAI4833347.1"/>
    <property type="molecule type" value="Genomic_DNA"/>
</dbReference>
<feature type="non-terminal residue" evidence="1">
    <location>
        <position position="1"/>
    </location>
</feature>
<sequence length="104" mass="11922">LATPKLSPGAQRRQSPSTTRLSMPLRRQSYQLGAEKEQKTDKFLFSRGKTPRLIDSVYTESKREQHTVIYAGSCLVTWREFQEKGRSQTESMQLSLDLSMLNTP</sequence>
<gene>
    <name evidence="1" type="ORF">KUCAC02_016255</name>
</gene>
<dbReference type="Proteomes" id="UP001057452">
    <property type="component" value="Chromosome 1"/>
</dbReference>
<proteinExistence type="predicted"/>
<organism evidence="1 2">
    <name type="scientific">Chaenocephalus aceratus</name>
    <name type="common">Blackfin icefish</name>
    <name type="synonym">Chaenichthys aceratus</name>
    <dbReference type="NCBI Taxonomy" id="36190"/>
    <lineage>
        <taxon>Eukaryota</taxon>
        <taxon>Metazoa</taxon>
        <taxon>Chordata</taxon>
        <taxon>Craniata</taxon>
        <taxon>Vertebrata</taxon>
        <taxon>Euteleostomi</taxon>
        <taxon>Actinopterygii</taxon>
        <taxon>Neopterygii</taxon>
        <taxon>Teleostei</taxon>
        <taxon>Neoteleostei</taxon>
        <taxon>Acanthomorphata</taxon>
        <taxon>Eupercaria</taxon>
        <taxon>Perciformes</taxon>
        <taxon>Notothenioidei</taxon>
        <taxon>Channichthyidae</taxon>
        <taxon>Chaenocephalus</taxon>
    </lineage>
</organism>
<reference evidence="1" key="1">
    <citation type="submission" date="2022-05" db="EMBL/GenBank/DDBJ databases">
        <title>Chromosome-level genome of Chaenocephalus aceratus.</title>
        <authorList>
            <person name="Park H."/>
        </authorList>
    </citation>
    <scope>NUCLEOTIDE SEQUENCE</scope>
    <source>
        <strain evidence="1">KU_202001</strain>
    </source>
</reference>
<accession>A0ACB9Y1S9</accession>
<name>A0ACB9Y1S9_CHAAC</name>
<evidence type="ECO:0000313" key="1">
    <source>
        <dbReference type="EMBL" id="KAI4833347.1"/>
    </source>
</evidence>
<keyword evidence="2" id="KW-1185">Reference proteome</keyword>
<feature type="non-terminal residue" evidence="1">
    <location>
        <position position="104"/>
    </location>
</feature>
<evidence type="ECO:0000313" key="2">
    <source>
        <dbReference type="Proteomes" id="UP001057452"/>
    </source>
</evidence>
<protein>
    <submittedName>
        <fullName evidence="1">Uncharacterized protein</fullName>
    </submittedName>
</protein>
<comment type="caution">
    <text evidence="1">The sequence shown here is derived from an EMBL/GenBank/DDBJ whole genome shotgun (WGS) entry which is preliminary data.</text>
</comment>